<comment type="similarity">
    <text evidence="1">Belongs to the RecJ family.</text>
</comment>
<dbReference type="Gene3D" id="3.10.310.30">
    <property type="match status" value="1"/>
</dbReference>
<dbReference type="Proteomes" id="UP000183461">
    <property type="component" value="Unassembled WGS sequence"/>
</dbReference>
<evidence type="ECO:0000256" key="6">
    <source>
        <dbReference type="SAM" id="SignalP"/>
    </source>
</evidence>
<evidence type="ECO:0000256" key="5">
    <source>
        <dbReference type="ARBA" id="ARBA00022839"/>
    </source>
</evidence>
<dbReference type="InterPro" id="IPR004610">
    <property type="entry name" value="RecJ"/>
</dbReference>
<keyword evidence="6" id="KW-0732">Signal</keyword>
<gene>
    <name evidence="10" type="ORF">SAMN02910280_0448</name>
</gene>
<evidence type="ECO:0000259" key="7">
    <source>
        <dbReference type="Pfam" id="PF01368"/>
    </source>
</evidence>
<feature type="domain" description="RecJ OB" evidence="9">
    <location>
        <begin position="450"/>
        <end position="554"/>
    </location>
</feature>
<reference evidence="10 11" key="1">
    <citation type="submission" date="2016-11" db="EMBL/GenBank/DDBJ databases">
        <authorList>
            <person name="Jaros S."/>
            <person name="Januszkiewicz K."/>
            <person name="Wedrychowicz H."/>
        </authorList>
    </citation>
    <scope>NUCLEOTIDE SEQUENCE [LARGE SCALE GENOMIC DNA]</scope>
    <source>
        <strain evidence="10 11">YL228</strain>
    </source>
</reference>
<dbReference type="NCBIfam" id="TIGR00644">
    <property type="entry name" value="recJ"/>
    <property type="match status" value="1"/>
</dbReference>
<dbReference type="InterPro" id="IPR041122">
    <property type="entry name" value="RecJ_OB"/>
</dbReference>
<dbReference type="GO" id="GO:0003676">
    <property type="term" value="F:nucleic acid binding"/>
    <property type="evidence" value="ECO:0007669"/>
    <property type="project" value="InterPro"/>
</dbReference>
<evidence type="ECO:0000313" key="10">
    <source>
        <dbReference type="EMBL" id="SFW11023.1"/>
    </source>
</evidence>
<evidence type="ECO:0000256" key="4">
    <source>
        <dbReference type="ARBA" id="ARBA00022801"/>
    </source>
</evidence>
<dbReference type="GO" id="GO:0008409">
    <property type="term" value="F:5'-3' exonuclease activity"/>
    <property type="evidence" value="ECO:0007669"/>
    <property type="project" value="InterPro"/>
</dbReference>
<dbReference type="InterPro" id="IPR003156">
    <property type="entry name" value="DHHA1_dom"/>
</dbReference>
<evidence type="ECO:0000256" key="1">
    <source>
        <dbReference type="ARBA" id="ARBA00005915"/>
    </source>
</evidence>
<dbReference type="SUPFAM" id="SSF64182">
    <property type="entry name" value="DHH phosphoesterases"/>
    <property type="match status" value="1"/>
</dbReference>
<dbReference type="GO" id="GO:0006310">
    <property type="term" value="P:DNA recombination"/>
    <property type="evidence" value="ECO:0007669"/>
    <property type="project" value="InterPro"/>
</dbReference>
<dbReference type="RefSeq" id="WP_072298902.1">
    <property type="nucleotide sequence ID" value="NZ_FPIP01000001.1"/>
</dbReference>
<evidence type="ECO:0000259" key="8">
    <source>
        <dbReference type="Pfam" id="PF02272"/>
    </source>
</evidence>
<feature type="signal peptide" evidence="6">
    <location>
        <begin position="1"/>
        <end position="32"/>
    </location>
</feature>
<keyword evidence="3" id="KW-0540">Nuclease</keyword>
<keyword evidence="4" id="KW-0378">Hydrolase</keyword>
<name>A0A1K1LJG8_RUMFL</name>
<proteinExistence type="inferred from homology"/>
<keyword evidence="5 10" id="KW-0269">Exonuclease</keyword>
<dbReference type="Pfam" id="PF02272">
    <property type="entry name" value="DHHA1"/>
    <property type="match status" value="1"/>
</dbReference>
<dbReference type="Pfam" id="PF01368">
    <property type="entry name" value="DHH"/>
    <property type="match status" value="1"/>
</dbReference>
<dbReference type="GO" id="GO:0006281">
    <property type="term" value="P:DNA repair"/>
    <property type="evidence" value="ECO:0007669"/>
    <property type="project" value="InterPro"/>
</dbReference>
<feature type="domain" description="DDH" evidence="7">
    <location>
        <begin position="76"/>
        <end position="223"/>
    </location>
</feature>
<evidence type="ECO:0000313" key="11">
    <source>
        <dbReference type="Proteomes" id="UP000183461"/>
    </source>
</evidence>
<dbReference type="Gene3D" id="3.90.1640.30">
    <property type="match status" value="1"/>
</dbReference>
<organism evidence="10 11">
    <name type="scientific">Ruminococcus flavefaciens</name>
    <dbReference type="NCBI Taxonomy" id="1265"/>
    <lineage>
        <taxon>Bacteria</taxon>
        <taxon>Bacillati</taxon>
        <taxon>Bacillota</taxon>
        <taxon>Clostridia</taxon>
        <taxon>Eubacteriales</taxon>
        <taxon>Oscillospiraceae</taxon>
        <taxon>Ruminococcus</taxon>
    </lineage>
</organism>
<evidence type="ECO:0000256" key="3">
    <source>
        <dbReference type="ARBA" id="ARBA00022722"/>
    </source>
</evidence>
<dbReference type="EMBL" id="FPIP01000001">
    <property type="protein sequence ID" value="SFW11023.1"/>
    <property type="molecule type" value="Genomic_DNA"/>
</dbReference>
<feature type="chain" id="PRO_5013108947" description="Single-stranded-DNA-specific exonuclease RecJ" evidence="6">
    <location>
        <begin position="33"/>
        <end position="674"/>
    </location>
</feature>
<dbReference type="AlphaFoldDB" id="A0A1K1LJG8"/>
<sequence>MKKWTVGVPDKKTVSALMLSCGVTSLAASALAAKGYSSPESVVESLNTDELSDPFLIKDMQEAADTINSAIENGERICIYGDYDCDGVMSTVILYSYLAEAGADVTYYIPERSEGYGLNMKAVDKISDDGATLIVTVDNGISAIPEAEYIYAMGMKLVITDHHQQGEQLPKAEAIVDPHRHDCFSTFKNMCGAGLALKLVAALDGGDYTMALEQFGDLAAIATVADIVSLTGENRFLVSYGMELISNTDRPALMALKEVCGLADKPVNTQSIGFGIAPRINAAGRFGSPKTAAELFLCEDYDEAMTAARELDKLNNMRKDAENAIVSDIFAMIDEKPDLVRGRVIFLCGKDWHHGVIGIVASRIVEHFGKPCFIASESEGELRGSARSFGEFSVFGALTACSEVLEKFGGHPAAGGFTIKSGMADKFAELLEKYALENHRTMPVSELKADAPLTPQELNIQNIQGLDLLEPFGTDNEKPLYYIENAQILDIIPLSDGAHSKLRIKVGFTQAEALVFRKSPEELIVSKGDICDMIVTLGVNEFRGNISPNIIVSDIRPHGFEQSKYFAALSAFEAFLRGEELPKNYYSHMYPKRDDVVKIYKSIPDQGICTDTLYIKLNDPNINYCKFCAAAEALRQLGLVTVSSAESKIKRVKVTQKADLDSAPVLVSLRSRLG</sequence>
<accession>A0A1K1LJG8</accession>
<evidence type="ECO:0000256" key="2">
    <source>
        <dbReference type="ARBA" id="ARBA00019841"/>
    </source>
</evidence>
<feature type="domain" description="DHHA1" evidence="8">
    <location>
        <begin position="344"/>
        <end position="433"/>
    </location>
</feature>
<dbReference type="InterPro" id="IPR001667">
    <property type="entry name" value="DDH_dom"/>
</dbReference>
<protein>
    <recommendedName>
        <fullName evidence="2">Single-stranded-DNA-specific exonuclease RecJ</fullName>
    </recommendedName>
</protein>
<dbReference type="PANTHER" id="PTHR30255:SF2">
    <property type="entry name" value="SINGLE-STRANDED-DNA-SPECIFIC EXONUCLEASE RECJ"/>
    <property type="match status" value="1"/>
</dbReference>
<dbReference type="Pfam" id="PF17768">
    <property type="entry name" value="RecJ_OB"/>
    <property type="match status" value="1"/>
</dbReference>
<dbReference type="PANTHER" id="PTHR30255">
    <property type="entry name" value="SINGLE-STRANDED-DNA-SPECIFIC EXONUCLEASE RECJ"/>
    <property type="match status" value="1"/>
</dbReference>
<dbReference type="InterPro" id="IPR038763">
    <property type="entry name" value="DHH_sf"/>
</dbReference>
<evidence type="ECO:0000259" key="9">
    <source>
        <dbReference type="Pfam" id="PF17768"/>
    </source>
</evidence>
<dbReference type="InterPro" id="IPR051673">
    <property type="entry name" value="SSDNA_exonuclease_RecJ"/>
</dbReference>